<dbReference type="InterPro" id="IPR050972">
    <property type="entry name" value="SDr-like"/>
</dbReference>
<feature type="compositionally biased region" description="Low complexity" evidence="1">
    <location>
        <begin position="295"/>
        <end position="306"/>
    </location>
</feature>
<proteinExistence type="predicted"/>
<dbReference type="EMBL" id="CH408032">
    <property type="protein sequence ID" value="EAQ88601.1"/>
    <property type="molecule type" value="Genomic_DNA"/>
</dbReference>
<feature type="compositionally biased region" description="Polar residues" evidence="1">
    <location>
        <begin position="511"/>
        <end position="520"/>
    </location>
</feature>
<dbReference type="VEuPathDB" id="FungiDB:CHGG_05220"/>
<gene>
    <name evidence="2" type="ORF">CHGG_05220</name>
</gene>
<name>Q2GZ26_CHAGB</name>
<keyword evidence="3" id="KW-1185">Reference proteome</keyword>
<feature type="compositionally biased region" description="Acidic residues" evidence="1">
    <location>
        <begin position="353"/>
        <end position="363"/>
    </location>
</feature>
<evidence type="ECO:0008006" key="4">
    <source>
        <dbReference type="Google" id="ProtNLM"/>
    </source>
</evidence>
<sequence length="557" mass="61994">MEGPKETRDGGRRLDTGFEISPFSSPAIRVQLADGFPLTIHRAVLLQCSKLVHLLDPSTESIDLRRFSCTAGHALVQYLYSKEYRLLKWTGPVDPSFDIELWELKLKFEIYTLARTIGLDGLDKKVRSDIEWVARDLEVCTVIEVVQAAYPVPIGNDTWFPRWIRSLVKQTFQDSRKLSKAVAPSQSGNGTSVVKLLFECMLETYTDMLESLSGRDGAAGNATAAEPDTPATGSDWSDIMTSKADRGVDDLYGVGSLPASDHEEYQGFLGTPSPEPLAELDPVPELQPEPEPEMEPAAAPILEPEPQVEPAPEPEPAAQFAPELDLMPAAQDEPVPEPRVYERKKKAKKIIEPEPEPGPEPEDEPLRKLEPMPESEPEPEPEPESAPEPEPEPQVPRRKKKVKRLTEPELEVDPLPEPEPEPEPELEEEPGTEPATEPAPKPEPEPAPEPPQEPVPEVHPEPVEELARARSPVSRPAEVAPELAPQPAAERYPMGWEPQSPTLPQPERQFYASSSGFTTWTPPPPRPLQPVRSAEAEEERPRDPWGFWGVRKERRSP</sequence>
<dbReference type="AlphaFoldDB" id="Q2GZ26"/>
<organism evidence="2 3">
    <name type="scientific">Chaetomium globosum (strain ATCC 6205 / CBS 148.51 / DSM 1962 / NBRC 6347 / NRRL 1970)</name>
    <name type="common">Soil fungus</name>
    <dbReference type="NCBI Taxonomy" id="306901"/>
    <lineage>
        <taxon>Eukaryota</taxon>
        <taxon>Fungi</taxon>
        <taxon>Dikarya</taxon>
        <taxon>Ascomycota</taxon>
        <taxon>Pezizomycotina</taxon>
        <taxon>Sordariomycetes</taxon>
        <taxon>Sordariomycetidae</taxon>
        <taxon>Sordariales</taxon>
        <taxon>Chaetomiaceae</taxon>
        <taxon>Chaetomium</taxon>
    </lineage>
</organism>
<feature type="compositionally biased region" description="Acidic residues" evidence="1">
    <location>
        <begin position="408"/>
        <end position="431"/>
    </location>
</feature>
<feature type="region of interest" description="Disordered" evidence="1">
    <location>
        <begin position="217"/>
        <end position="240"/>
    </location>
</feature>
<dbReference type="eggNOG" id="ENOG502T31G">
    <property type="taxonomic scope" value="Eukaryota"/>
</dbReference>
<dbReference type="Proteomes" id="UP000001056">
    <property type="component" value="Unassembled WGS sequence"/>
</dbReference>
<evidence type="ECO:0000313" key="3">
    <source>
        <dbReference type="Proteomes" id="UP000001056"/>
    </source>
</evidence>
<dbReference type="OrthoDB" id="3594103at2759"/>
<dbReference type="OMA" id="PWAREFE"/>
<dbReference type="InParanoid" id="Q2GZ26"/>
<accession>Q2GZ26</accession>
<reference evidence="3" key="1">
    <citation type="journal article" date="2015" name="Genome Announc.">
        <title>Draft genome sequence of the cellulolytic fungus Chaetomium globosum.</title>
        <authorList>
            <person name="Cuomo C.A."/>
            <person name="Untereiner W.A."/>
            <person name="Ma L.-J."/>
            <person name="Grabherr M."/>
            <person name="Birren B.W."/>
        </authorList>
    </citation>
    <scope>NUCLEOTIDE SEQUENCE [LARGE SCALE GENOMIC DNA]</scope>
    <source>
        <strain evidence="3">ATCC 6205 / CBS 148.51 / DSM 1962 / NBRC 6347 / NRRL 1970</strain>
    </source>
</reference>
<feature type="region of interest" description="Disordered" evidence="1">
    <location>
        <begin position="252"/>
        <end position="557"/>
    </location>
</feature>
<dbReference type="PANTHER" id="PTHR34403:SF14">
    <property type="entry name" value="OS05G0225800 PROTEIN"/>
    <property type="match status" value="1"/>
</dbReference>
<dbReference type="GeneID" id="4391747"/>
<dbReference type="PANTHER" id="PTHR34403">
    <property type="entry name" value="TOL-PAL SYSTEM PROTEIN TOLA"/>
    <property type="match status" value="1"/>
</dbReference>
<dbReference type="RefSeq" id="XP_001224434.1">
    <property type="nucleotide sequence ID" value="XM_001224433.1"/>
</dbReference>
<evidence type="ECO:0000256" key="1">
    <source>
        <dbReference type="SAM" id="MobiDB-lite"/>
    </source>
</evidence>
<feature type="compositionally biased region" description="Basic and acidic residues" evidence="1">
    <location>
        <begin position="456"/>
        <end position="468"/>
    </location>
</feature>
<feature type="compositionally biased region" description="Pro residues" evidence="1">
    <location>
        <begin position="437"/>
        <end position="454"/>
    </location>
</feature>
<feature type="compositionally biased region" description="Acidic residues" evidence="1">
    <location>
        <begin position="373"/>
        <end position="391"/>
    </location>
</feature>
<protein>
    <recommendedName>
        <fullName evidence="4">BTB domain-containing protein</fullName>
    </recommendedName>
</protein>
<evidence type="ECO:0000313" key="2">
    <source>
        <dbReference type="EMBL" id="EAQ88601.1"/>
    </source>
</evidence>
<dbReference type="HOGENOM" id="CLU_489152_0_0_1"/>